<dbReference type="RefSeq" id="WP_145420006.1">
    <property type="nucleotide sequence ID" value="NZ_CP036526.1"/>
</dbReference>
<keyword evidence="2" id="KW-0813">Transport</keyword>
<dbReference type="GO" id="GO:0051537">
    <property type="term" value="F:2 iron, 2 sulfur cluster binding"/>
    <property type="evidence" value="ECO:0007669"/>
    <property type="project" value="UniProtKB-KW"/>
</dbReference>
<feature type="domain" description="FAD-binding FR-type" evidence="12">
    <location>
        <begin position="13"/>
        <end position="117"/>
    </location>
</feature>
<dbReference type="AlphaFoldDB" id="A0A517NYR7"/>
<dbReference type="Gene3D" id="2.10.240.10">
    <property type="entry name" value="Dihydroorotate dehydrogenase, electron transfer subunit"/>
    <property type="match status" value="1"/>
</dbReference>
<dbReference type="PANTHER" id="PTHR43513:SF3">
    <property type="entry name" value="DIHYDROOROTATE DEHYDROGENASE B (NAD(+)), ELECTRON TRANSFER SUBUNIT-RELATED"/>
    <property type="match status" value="1"/>
</dbReference>
<dbReference type="Proteomes" id="UP000319817">
    <property type="component" value="Chromosome"/>
</dbReference>
<keyword evidence="8 11" id="KW-0408">Iron</keyword>
<evidence type="ECO:0000256" key="2">
    <source>
        <dbReference type="ARBA" id="ARBA00022448"/>
    </source>
</evidence>
<evidence type="ECO:0000259" key="12">
    <source>
        <dbReference type="PROSITE" id="PS51384"/>
    </source>
</evidence>
<evidence type="ECO:0000256" key="1">
    <source>
        <dbReference type="ARBA" id="ARBA00006422"/>
    </source>
</evidence>
<dbReference type="InterPro" id="IPR037117">
    <property type="entry name" value="Dihydroorotate_DH_ele_sf"/>
</dbReference>
<dbReference type="CDD" id="cd06218">
    <property type="entry name" value="DHOD_e_trans"/>
    <property type="match status" value="1"/>
</dbReference>
<dbReference type="InterPro" id="IPR039261">
    <property type="entry name" value="FNR_nucleotide-bd"/>
</dbReference>
<dbReference type="OrthoDB" id="9789468at2"/>
<comment type="similarity">
    <text evidence="1">Belongs to the PyrK family.</text>
</comment>
<dbReference type="PANTHER" id="PTHR43513">
    <property type="entry name" value="DIHYDROOROTATE DEHYDROGENASE B (NAD(+)), ELECTRON TRANSFER SUBUNIT"/>
    <property type="match status" value="1"/>
</dbReference>
<evidence type="ECO:0000256" key="9">
    <source>
        <dbReference type="ARBA" id="ARBA00023014"/>
    </source>
</evidence>
<evidence type="ECO:0000256" key="4">
    <source>
        <dbReference type="ARBA" id="ARBA00022714"/>
    </source>
</evidence>
<dbReference type="InterPro" id="IPR019480">
    <property type="entry name" value="Dihydroorotate_DH_Fe-S-bd"/>
</dbReference>
<dbReference type="InterPro" id="IPR050353">
    <property type="entry name" value="PyrK_electron_transfer"/>
</dbReference>
<feature type="binding site" evidence="11">
    <location>
        <position position="261"/>
    </location>
    <ligand>
        <name>[2Fe-2S] cluster</name>
        <dbReference type="ChEBI" id="CHEBI:190135"/>
    </ligand>
</feature>
<comment type="cofactor">
    <cofactor evidence="11">
        <name>[2Fe-2S] cluster</name>
        <dbReference type="ChEBI" id="CHEBI:190135"/>
    </cofactor>
    <text evidence="11">Binds 1 [2Fe-2S] cluster per subunit.</text>
</comment>
<evidence type="ECO:0000313" key="14">
    <source>
        <dbReference type="Proteomes" id="UP000319817"/>
    </source>
</evidence>
<dbReference type="PROSITE" id="PS51384">
    <property type="entry name" value="FAD_FR"/>
    <property type="match status" value="1"/>
</dbReference>
<gene>
    <name evidence="13" type="primary">pyrK</name>
    <name evidence="13" type="ORF">K239x_42650</name>
</gene>
<feature type="binding site" evidence="11">
    <location>
        <position position="284"/>
    </location>
    <ligand>
        <name>[2Fe-2S] cluster</name>
        <dbReference type="ChEBI" id="CHEBI:190135"/>
    </ligand>
</feature>
<keyword evidence="3" id="KW-0285">Flavoprotein</keyword>
<evidence type="ECO:0000256" key="6">
    <source>
        <dbReference type="ARBA" id="ARBA00022827"/>
    </source>
</evidence>
<evidence type="ECO:0000313" key="13">
    <source>
        <dbReference type="EMBL" id="QDT12256.1"/>
    </source>
</evidence>
<name>A0A517NYR7_9BACT</name>
<feature type="binding site" evidence="11">
    <location>
        <position position="258"/>
    </location>
    <ligand>
        <name>[2Fe-2S] cluster</name>
        <dbReference type="ChEBI" id="CHEBI:190135"/>
    </ligand>
</feature>
<keyword evidence="14" id="KW-1185">Reference proteome</keyword>
<dbReference type="Pfam" id="PF10418">
    <property type="entry name" value="DHODB_Fe-S_bind"/>
    <property type="match status" value="1"/>
</dbReference>
<dbReference type="GO" id="GO:0046872">
    <property type="term" value="F:metal ion binding"/>
    <property type="evidence" value="ECO:0007669"/>
    <property type="project" value="UniProtKB-KW"/>
</dbReference>
<keyword evidence="4 11" id="KW-0001">2Fe-2S</keyword>
<evidence type="ECO:0000256" key="11">
    <source>
        <dbReference type="PIRSR" id="PIRSR006816-2"/>
    </source>
</evidence>
<evidence type="ECO:0000256" key="10">
    <source>
        <dbReference type="ARBA" id="ARBA00034078"/>
    </source>
</evidence>
<keyword evidence="7" id="KW-0249">Electron transport</keyword>
<dbReference type="GO" id="GO:0006221">
    <property type="term" value="P:pyrimidine nucleotide biosynthetic process"/>
    <property type="evidence" value="ECO:0007669"/>
    <property type="project" value="InterPro"/>
</dbReference>
<dbReference type="EMBL" id="CP036526">
    <property type="protein sequence ID" value="QDT12256.1"/>
    <property type="molecule type" value="Genomic_DNA"/>
</dbReference>
<keyword evidence="9 11" id="KW-0411">Iron-sulfur</keyword>
<dbReference type="InterPro" id="IPR012165">
    <property type="entry name" value="Cyt_c3_hydrogenase_gsu"/>
</dbReference>
<dbReference type="SUPFAM" id="SSF52343">
    <property type="entry name" value="Ferredoxin reductase-like, C-terminal NADP-linked domain"/>
    <property type="match status" value="1"/>
</dbReference>
<reference evidence="13 14" key="1">
    <citation type="submission" date="2019-02" db="EMBL/GenBank/DDBJ databases">
        <title>Deep-cultivation of Planctomycetes and their phenomic and genomic characterization uncovers novel biology.</title>
        <authorList>
            <person name="Wiegand S."/>
            <person name="Jogler M."/>
            <person name="Boedeker C."/>
            <person name="Pinto D."/>
            <person name="Vollmers J."/>
            <person name="Rivas-Marin E."/>
            <person name="Kohn T."/>
            <person name="Peeters S.H."/>
            <person name="Heuer A."/>
            <person name="Rast P."/>
            <person name="Oberbeckmann S."/>
            <person name="Bunk B."/>
            <person name="Jeske O."/>
            <person name="Meyerdierks A."/>
            <person name="Storesund J.E."/>
            <person name="Kallscheuer N."/>
            <person name="Luecker S."/>
            <person name="Lage O.M."/>
            <person name="Pohl T."/>
            <person name="Merkel B.J."/>
            <person name="Hornburger P."/>
            <person name="Mueller R.-W."/>
            <person name="Bruemmer F."/>
            <person name="Labrenz M."/>
            <person name="Spormann A.M."/>
            <person name="Op den Camp H."/>
            <person name="Overmann J."/>
            <person name="Amann R."/>
            <person name="Jetten M.S.M."/>
            <person name="Mascher T."/>
            <person name="Medema M.H."/>
            <person name="Devos D.P."/>
            <person name="Kaster A.-K."/>
            <person name="Ovreas L."/>
            <person name="Rohde M."/>
            <person name="Galperin M.Y."/>
            <person name="Jogler C."/>
        </authorList>
    </citation>
    <scope>NUCLEOTIDE SEQUENCE [LARGE SCALE GENOMIC DNA]</scope>
    <source>
        <strain evidence="13 14">K23_9</strain>
    </source>
</reference>
<comment type="cofactor">
    <cofactor evidence="10">
        <name>[2Fe-2S] cluster</name>
        <dbReference type="ChEBI" id="CHEBI:190135"/>
    </cofactor>
</comment>
<proteinExistence type="inferred from homology"/>
<dbReference type="SUPFAM" id="SSF63380">
    <property type="entry name" value="Riboflavin synthase domain-like"/>
    <property type="match status" value="1"/>
</dbReference>
<dbReference type="GO" id="GO:0050660">
    <property type="term" value="F:flavin adenine dinucleotide binding"/>
    <property type="evidence" value="ECO:0007669"/>
    <property type="project" value="InterPro"/>
</dbReference>
<dbReference type="Gene3D" id="2.40.30.10">
    <property type="entry name" value="Translation factors"/>
    <property type="match status" value="1"/>
</dbReference>
<dbReference type="InterPro" id="IPR017927">
    <property type="entry name" value="FAD-bd_FR_type"/>
</dbReference>
<organism evidence="13 14">
    <name type="scientific">Stieleria marina</name>
    <dbReference type="NCBI Taxonomy" id="1930275"/>
    <lineage>
        <taxon>Bacteria</taxon>
        <taxon>Pseudomonadati</taxon>
        <taxon>Planctomycetota</taxon>
        <taxon>Planctomycetia</taxon>
        <taxon>Pirellulales</taxon>
        <taxon>Pirellulaceae</taxon>
        <taxon>Stieleria</taxon>
    </lineage>
</organism>
<dbReference type="PIRSF" id="PIRSF006816">
    <property type="entry name" value="Cyc3_hyd_g"/>
    <property type="match status" value="1"/>
</dbReference>
<evidence type="ECO:0000256" key="5">
    <source>
        <dbReference type="ARBA" id="ARBA00022723"/>
    </source>
</evidence>
<accession>A0A517NYR7</accession>
<evidence type="ECO:0000256" key="8">
    <source>
        <dbReference type="ARBA" id="ARBA00023004"/>
    </source>
</evidence>
<evidence type="ECO:0000256" key="7">
    <source>
        <dbReference type="ARBA" id="ARBA00022982"/>
    </source>
</evidence>
<protein>
    <submittedName>
        <fullName evidence="13">Dihydroorotate dehydrogenase B (NAD(+)), electron transfer subunit</fullName>
    </submittedName>
</protein>
<dbReference type="GO" id="GO:0016491">
    <property type="term" value="F:oxidoreductase activity"/>
    <property type="evidence" value="ECO:0007669"/>
    <property type="project" value="InterPro"/>
</dbReference>
<feature type="binding site" evidence="11">
    <location>
        <position position="253"/>
    </location>
    <ligand>
        <name>[2Fe-2S] cluster</name>
        <dbReference type="ChEBI" id="CHEBI:190135"/>
    </ligand>
</feature>
<sequence length="298" mass="32007">MSKLHADFYADAMTQVEAVITEQQLIAEETYRVRVSAASIASTAVPGQFVMIRLASRNSPLIGRALAIYDVIDDSDGKPRWIDLVYIRKGTLTQALAASPLGTQVTLWGPLGNGFSDRPCDRLIMVAGGIGQTPMLLLGREALGNQTFGDGSRQNGWASQVELIYGARRESLLAGVDDFRNAGFGLTLCTDDGSVGEQRLAPDVLAERLSKLTSGETVRVATCGPEIMMQKVAEICATAGVDCQVSMETPMACGIGICFSCVAPIKMDAAEQDGSEGWDYKRTCVEGPIFDADKICWH</sequence>
<dbReference type="InterPro" id="IPR017938">
    <property type="entry name" value="Riboflavin_synthase-like_b-brl"/>
</dbReference>
<keyword evidence="6" id="KW-0274">FAD</keyword>
<keyword evidence="5 11" id="KW-0479">Metal-binding</keyword>
<evidence type="ECO:0000256" key="3">
    <source>
        <dbReference type="ARBA" id="ARBA00022630"/>
    </source>
</evidence>
<dbReference type="Gene3D" id="3.40.50.80">
    <property type="entry name" value="Nucleotide-binding domain of ferredoxin-NADP reductase (FNR) module"/>
    <property type="match status" value="1"/>
</dbReference>